<reference evidence="9 10" key="1">
    <citation type="submission" date="2022-03" db="EMBL/GenBank/DDBJ databases">
        <title>Novel taxa within the pig intestine.</title>
        <authorList>
            <person name="Wylensek D."/>
            <person name="Bishof K."/>
            <person name="Afrizal A."/>
            <person name="Clavel T."/>
        </authorList>
    </citation>
    <scope>NUCLEOTIDE SEQUENCE [LARGE SCALE GENOMIC DNA]</scope>
    <source>
        <strain evidence="9 10">CLA-KB-P133</strain>
    </source>
</reference>
<organism evidence="9 10">
    <name type="scientific">Grylomicrobium aquisgranensis</name>
    <dbReference type="NCBI Taxonomy" id="2926318"/>
    <lineage>
        <taxon>Bacteria</taxon>
        <taxon>Bacillati</taxon>
        <taxon>Bacillota</taxon>
        <taxon>Erysipelotrichia</taxon>
        <taxon>Erysipelotrichales</taxon>
        <taxon>Erysipelotrichaceae</taxon>
        <taxon>Grylomicrobium</taxon>
    </lineage>
</organism>
<evidence type="ECO:0000256" key="7">
    <source>
        <dbReference type="ARBA" id="ARBA00047942"/>
    </source>
</evidence>
<evidence type="ECO:0000259" key="8">
    <source>
        <dbReference type="Pfam" id="PF02384"/>
    </source>
</evidence>
<dbReference type="InterPro" id="IPR003356">
    <property type="entry name" value="DNA_methylase_A-5"/>
</dbReference>
<sequence length="499" mass="56942">MRKDPGVDGDVQRLAQFVWLIFLKIFDYKEEENELDDDYKPVIPKGYRWRDWANPLNEDGEPDVKNQLTGPELISFVDMKLIPVLRGDAIEVNGKATVIFDSTDDRALLVKQVMGDATNLMKNGYYLREVVNMFNEVDLGEAYDSHQFSEMYESLLDGLQAMGKYGEFHTVKAITKFGVDKVHPKLGETVADWACGTGGFLVDAIENLRTQVRLGHNEDFYQLQKSVRGGEFKPMPYRLCITNLLLHGIDLPNIRYGDSLDIKNFSEYYGDDLVDVACLNPPYGGVASDSDKLAFPADMRSSETADLFVALTVRRLKKNGRAIVVVPDGFLFGNDNAKVAIKKYLMKECNLHTVIRLPQSCFAPYTSIATNLLFFDKTGPTEETWFYRLDMPEGYKHFSKTKPMKREHFAPVDEWWDNRAEILDEKTHEDMPDTWKSKKYTIAEIEANGYNIDFCGYPVEEKVILSPEDTIKAFIEKREALDAEMDAKLKEILDLLGVK</sequence>
<dbReference type="Gene3D" id="1.20.1260.30">
    <property type="match status" value="1"/>
</dbReference>
<keyword evidence="4" id="KW-0808">Transferase</keyword>
<gene>
    <name evidence="9" type="ORF">MOZ60_08690</name>
</gene>
<dbReference type="EMBL" id="JALBUR010000024">
    <property type="protein sequence ID" value="MDX8420169.1"/>
    <property type="molecule type" value="Genomic_DNA"/>
</dbReference>
<dbReference type="Proteomes" id="UP001286174">
    <property type="component" value="Unassembled WGS sequence"/>
</dbReference>
<evidence type="ECO:0000256" key="2">
    <source>
        <dbReference type="ARBA" id="ARBA00011900"/>
    </source>
</evidence>
<dbReference type="RefSeq" id="WP_370596384.1">
    <property type="nucleotide sequence ID" value="NZ_JALBUR010000024.1"/>
</dbReference>
<proteinExistence type="inferred from homology"/>
<dbReference type="PANTHER" id="PTHR42933:SF4">
    <property type="entry name" value="TYPE I RESTRICTION ENZYME ECOKI METHYLASE SUBUNIT"/>
    <property type="match status" value="1"/>
</dbReference>
<comment type="similarity">
    <text evidence="1">Belongs to the N(4)/N(6)-methyltransferase family.</text>
</comment>
<protein>
    <recommendedName>
        <fullName evidence="2">site-specific DNA-methyltransferase (adenine-specific)</fullName>
        <ecNumber evidence="2">2.1.1.72</ecNumber>
    </recommendedName>
</protein>
<evidence type="ECO:0000256" key="1">
    <source>
        <dbReference type="ARBA" id="ARBA00006594"/>
    </source>
</evidence>
<evidence type="ECO:0000256" key="4">
    <source>
        <dbReference type="ARBA" id="ARBA00022679"/>
    </source>
</evidence>
<dbReference type="GO" id="GO:0009307">
    <property type="term" value="P:DNA restriction-modification system"/>
    <property type="evidence" value="ECO:0007669"/>
    <property type="project" value="UniProtKB-KW"/>
</dbReference>
<dbReference type="Gene3D" id="3.40.50.150">
    <property type="entry name" value="Vaccinia Virus protein VP39"/>
    <property type="match status" value="1"/>
</dbReference>
<evidence type="ECO:0000256" key="6">
    <source>
        <dbReference type="ARBA" id="ARBA00022747"/>
    </source>
</evidence>
<dbReference type="GO" id="GO:0003677">
    <property type="term" value="F:DNA binding"/>
    <property type="evidence" value="ECO:0007669"/>
    <property type="project" value="InterPro"/>
</dbReference>
<dbReference type="AlphaFoldDB" id="A0AB35U5S0"/>
<evidence type="ECO:0000256" key="5">
    <source>
        <dbReference type="ARBA" id="ARBA00022691"/>
    </source>
</evidence>
<dbReference type="Pfam" id="PF02384">
    <property type="entry name" value="N6_Mtase"/>
    <property type="match status" value="1"/>
</dbReference>
<accession>A0AB35U5S0</accession>
<keyword evidence="5" id="KW-0949">S-adenosyl-L-methionine</keyword>
<evidence type="ECO:0000256" key="3">
    <source>
        <dbReference type="ARBA" id="ARBA00022603"/>
    </source>
</evidence>
<dbReference type="InterPro" id="IPR038333">
    <property type="entry name" value="T1MK-like_N_sf"/>
</dbReference>
<dbReference type="InterPro" id="IPR051537">
    <property type="entry name" value="DNA_Adenine_Mtase"/>
</dbReference>
<keyword evidence="10" id="KW-1185">Reference proteome</keyword>
<dbReference type="EC" id="2.1.1.72" evidence="2"/>
<keyword evidence="3" id="KW-0489">Methyltransferase</keyword>
<dbReference type="InterPro" id="IPR029063">
    <property type="entry name" value="SAM-dependent_MTases_sf"/>
</dbReference>
<comment type="caution">
    <text evidence="9">The sequence shown here is derived from an EMBL/GenBank/DDBJ whole genome shotgun (WGS) entry which is preliminary data.</text>
</comment>
<keyword evidence="6" id="KW-0680">Restriction system</keyword>
<dbReference type="GO" id="GO:0032259">
    <property type="term" value="P:methylation"/>
    <property type="evidence" value="ECO:0007669"/>
    <property type="project" value="UniProtKB-KW"/>
</dbReference>
<evidence type="ECO:0000313" key="10">
    <source>
        <dbReference type="Proteomes" id="UP001286174"/>
    </source>
</evidence>
<dbReference type="PANTHER" id="PTHR42933">
    <property type="entry name" value="SLR6095 PROTEIN"/>
    <property type="match status" value="1"/>
</dbReference>
<name>A0AB35U5S0_9FIRM</name>
<dbReference type="SUPFAM" id="SSF53335">
    <property type="entry name" value="S-adenosyl-L-methionine-dependent methyltransferases"/>
    <property type="match status" value="1"/>
</dbReference>
<dbReference type="PRINTS" id="PR00507">
    <property type="entry name" value="N12N6MTFRASE"/>
</dbReference>
<feature type="domain" description="DNA methylase adenine-specific" evidence="8">
    <location>
        <begin position="145"/>
        <end position="457"/>
    </location>
</feature>
<dbReference type="GO" id="GO:0009007">
    <property type="term" value="F:site-specific DNA-methyltransferase (adenine-specific) activity"/>
    <property type="evidence" value="ECO:0007669"/>
    <property type="project" value="UniProtKB-EC"/>
</dbReference>
<dbReference type="GO" id="GO:0008170">
    <property type="term" value="F:N-methyltransferase activity"/>
    <property type="evidence" value="ECO:0007669"/>
    <property type="project" value="InterPro"/>
</dbReference>
<evidence type="ECO:0000313" key="9">
    <source>
        <dbReference type="EMBL" id="MDX8420169.1"/>
    </source>
</evidence>
<comment type="catalytic activity">
    <reaction evidence="7">
        <text>a 2'-deoxyadenosine in DNA + S-adenosyl-L-methionine = an N(6)-methyl-2'-deoxyadenosine in DNA + S-adenosyl-L-homocysteine + H(+)</text>
        <dbReference type="Rhea" id="RHEA:15197"/>
        <dbReference type="Rhea" id="RHEA-COMP:12418"/>
        <dbReference type="Rhea" id="RHEA-COMP:12419"/>
        <dbReference type="ChEBI" id="CHEBI:15378"/>
        <dbReference type="ChEBI" id="CHEBI:57856"/>
        <dbReference type="ChEBI" id="CHEBI:59789"/>
        <dbReference type="ChEBI" id="CHEBI:90615"/>
        <dbReference type="ChEBI" id="CHEBI:90616"/>
        <dbReference type="EC" id="2.1.1.72"/>
    </reaction>
</comment>